<keyword evidence="6" id="KW-1185">Reference proteome</keyword>
<evidence type="ECO:0000313" key="6">
    <source>
        <dbReference type="Proteomes" id="UP001336250"/>
    </source>
</evidence>
<gene>
    <name evidence="5" type="primary">mdcG</name>
    <name evidence="5" type="ORF">V4F39_26560</name>
</gene>
<dbReference type="EMBL" id="JAZIBG010000058">
    <property type="protein sequence ID" value="MEF7617500.1"/>
    <property type="molecule type" value="Genomic_DNA"/>
</dbReference>
<accession>A0AAW9QSA5</accession>
<dbReference type="Pfam" id="PF20866">
    <property type="entry name" value="MdcG_N"/>
    <property type="match status" value="1"/>
</dbReference>
<dbReference type="RefSeq" id="WP_332293263.1">
    <property type="nucleotide sequence ID" value="NZ_JAZIBG010000058.1"/>
</dbReference>
<evidence type="ECO:0000313" key="5">
    <source>
        <dbReference type="EMBL" id="MEF7617500.1"/>
    </source>
</evidence>
<protein>
    <submittedName>
        <fullName evidence="5">Malonate decarboxylase holo-[acyl-carrier-protein] synthase</fullName>
    </submittedName>
</protein>
<dbReference type="AlphaFoldDB" id="A0AAW9QSA5"/>
<dbReference type="InterPro" id="IPR048903">
    <property type="entry name" value="MdcG_N"/>
</dbReference>
<reference evidence="5 6" key="1">
    <citation type="submission" date="2024-02" db="EMBL/GenBank/DDBJ databases">
        <title>Genome sequence of Aquincola sp. MAHUQ-54.</title>
        <authorList>
            <person name="Huq M.A."/>
        </authorList>
    </citation>
    <scope>NUCLEOTIDE SEQUENCE [LARGE SCALE GENOMIC DNA]</scope>
    <source>
        <strain evidence="5 6">MAHUQ-54</strain>
    </source>
</reference>
<evidence type="ECO:0000259" key="3">
    <source>
        <dbReference type="Pfam" id="PF10620"/>
    </source>
</evidence>
<comment type="caution">
    <text evidence="5">The sequence shown here is derived from an EMBL/GenBank/DDBJ whole genome shotgun (WGS) entry which is preliminary data.</text>
</comment>
<dbReference type="InterPro" id="IPR049180">
    <property type="entry name" value="MdcG_C"/>
</dbReference>
<dbReference type="GO" id="GO:0016779">
    <property type="term" value="F:nucleotidyltransferase activity"/>
    <property type="evidence" value="ECO:0007669"/>
    <property type="project" value="UniProtKB-KW"/>
</dbReference>
<keyword evidence="1" id="KW-0808">Transferase</keyword>
<dbReference type="Pfam" id="PF10620">
    <property type="entry name" value="MdcG"/>
    <property type="match status" value="1"/>
</dbReference>
<evidence type="ECO:0000259" key="4">
    <source>
        <dbReference type="Pfam" id="PF20866"/>
    </source>
</evidence>
<keyword evidence="2" id="KW-0548">Nucleotidyltransferase</keyword>
<dbReference type="InterPro" id="IPR017557">
    <property type="entry name" value="Holo-ACP_synthase"/>
</dbReference>
<dbReference type="Proteomes" id="UP001336250">
    <property type="component" value="Unassembled WGS sequence"/>
</dbReference>
<proteinExistence type="predicted"/>
<sequence length="227" mass="24765">MTPLRRHQLAYLSAAGWAALRTLDDTLQAQDCLAHWRTQRLPLVVARQPGALDAAGGRITLGLPAPLAWGRRRIGVQVPRSAICYFDEFPRAADVVRQLPRTAAPAWRRLAAALDEGGAPARVYGSHGWQRLTGLPYLRPGSDIDLWVAVRGARQADEAAAQLQRSAAQGLRLDGELVFGDGGAVQWREWAAWRAGEVRAVLVKRLAGAELVHDACRFEAEAEAAWA</sequence>
<dbReference type="NCBIfam" id="TIGR03135">
    <property type="entry name" value="malonate_mdcG"/>
    <property type="match status" value="1"/>
</dbReference>
<feature type="domain" description="Phosphoribosyl-dephospho-CoA transferase MdcG C-terminal" evidence="3">
    <location>
        <begin position="94"/>
        <end position="214"/>
    </location>
</feature>
<name>A0AAW9QSA5_9BURK</name>
<evidence type="ECO:0000256" key="1">
    <source>
        <dbReference type="ARBA" id="ARBA00022679"/>
    </source>
</evidence>
<evidence type="ECO:0000256" key="2">
    <source>
        <dbReference type="ARBA" id="ARBA00022695"/>
    </source>
</evidence>
<feature type="domain" description="Phosphoribosyl-dephospho-CoA transferase MdcG N-terminal" evidence="4">
    <location>
        <begin position="5"/>
        <end position="84"/>
    </location>
</feature>
<organism evidence="5 6">
    <name type="scientific">Aquincola agrisoli</name>
    <dbReference type="NCBI Taxonomy" id="3119538"/>
    <lineage>
        <taxon>Bacteria</taxon>
        <taxon>Pseudomonadati</taxon>
        <taxon>Pseudomonadota</taxon>
        <taxon>Betaproteobacteria</taxon>
        <taxon>Burkholderiales</taxon>
        <taxon>Sphaerotilaceae</taxon>
        <taxon>Aquincola</taxon>
    </lineage>
</organism>